<keyword evidence="3" id="KW-0238">DNA-binding</keyword>
<evidence type="ECO:0000256" key="5">
    <source>
        <dbReference type="ARBA" id="ARBA00023242"/>
    </source>
</evidence>
<dbReference type="PANTHER" id="PTHR31190:SF102">
    <property type="entry name" value="AP2_ERF DOMAIN-CONTAINING PROTEIN"/>
    <property type="match status" value="1"/>
</dbReference>
<reference evidence="10" key="1">
    <citation type="submission" date="2025-08" db="UniProtKB">
        <authorList>
            <consortium name="RefSeq"/>
        </authorList>
    </citation>
    <scope>IDENTIFICATION</scope>
    <source>
        <tissue evidence="10">Leaf</tissue>
    </source>
</reference>
<dbReference type="SUPFAM" id="SSF54171">
    <property type="entry name" value="DNA-binding domain"/>
    <property type="match status" value="1"/>
</dbReference>
<keyword evidence="4" id="KW-0804">Transcription</keyword>
<evidence type="ECO:0000256" key="3">
    <source>
        <dbReference type="ARBA" id="ARBA00023125"/>
    </source>
</evidence>
<evidence type="ECO:0000313" key="10">
    <source>
        <dbReference type="RefSeq" id="XP_048135044.1"/>
    </source>
</evidence>
<feature type="region of interest" description="Disordered" evidence="7">
    <location>
        <begin position="202"/>
        <end position="233"/>
    </location>
</feature>
<dbReference type="InterPro" id="IPR044808">
    <property type="entry name" value="ERF_plant"/>
</dbReference>
<keyword evidence="5" id="KW-0539">Nucleus</keyword>
<evidence type="ECO:0000256" key="4">
    <source>
        <dbReference type="ARBA" id="ARBA00023163"/>
    </source>
</evidence>
<comment type="similarity">
    <text evidence="6">Belongs to the AP2/ERF transcription factor family. ERF subfamily.</text>
</comment>
<protein>
    <submittedName>
        <fullName evidence="10">Ethylene-responsive transcription factor 13-like</fullName>
    </submittedName>
</protein>
<feature type="domain" description="AP2/ERF" evidence="8">
    <location>
        <begin position="132"/>
        <end position="190"/>
    </location>
</feature>
<dbReference type="InterPro" id="IPR036955">
    <property type="entry name" value="AP2/ERF_dom_sf"/>
</dbReference>
<evidence type="ECO:0000256" key="6">
    <source>
        <dbReference type="ARBA" id="ARBA00024343"/>
    </source>
</evidence>
<evidence type="ECO:0000256" key="7">
    <source>
        <dbReference type="SAM" id="MobiDB-lite"/>
    </source>
</evidence>
<accession>A0ABM3HEK1</accession>
<organism evidence="9 10">
    <name type="scientific">Rhodamnia argentea</name>
    <dbReference type="NCBI Taxonomy" id="178133"/>
    <lineage>
        <taxon>Eukaryota</taxon>
        <taxon>Viridiplantae</taxon>
        <taxon>Streptophyta</taxon>
        <taxon>Embryophyta</taxon>
        <taxon>Tracheophyta</taxon>
        <taxon>Spermatophyta</taxon>
        <taxon>Magnoliopsida</taxon>
        <taxon>eudicotyledons</taxon>
        <taxon>Gunneridae</taxon>
        <taxon>Pentapetalae</taxon>
        <taxon>rosids</taxon>
        <taxon>malvids</taxon>
        <taxon>Myrtales</taxon>
        <taxon>Myrtaceae</taxon>
        <taxon>Myrtoideae</taxon>
        <taxon>Myrteae</taxon>
        <taxon>Australasian group</taxon>
        <taxon>Rhodamnia</taxon>
    </lineage>
</organism>
<evidence type="ECO:0000256" key="2">
    <source>
        <dbReference type="ARBA" id="ARBA00023015"/>
    </source>
</evidence>
<dbReference type="Pfam" id="PF00847">
    <property type="entry name" value="AP2"/>
    <property type="match status" value="1"/>
</dbReference>
<dbReference type="InterPro" id="IPR016177">
    <property type="entry name" value="DNA-bd_dom_sf"/>
</dbReference>
<evidence type="ECO:0000313" key="9">
    <source>
        <dbReference type="Proteomes" id="UP000827889"/>
    </source>
</evidence>
<dbReference type="PROSITE" id="PS51032">
    <property type="entry name" value="AP2_ERF"/>
    <property type="match status" value="1"/>
</dbReference>
<dbReference type="Proteomes" id="UP000827889">
    <property type="component" value="Chromosome 5"/>
</dbReference>
<gene>
    <name evidence="10" type="primary">LOC125315091</name>
</gene>
<keyword evidence="9" id="KW-1185">Reference proteome</keyword>
<dbReference type="PRINTS" id="PR00367">
    <property type="entry name" value="ETHRSPELEMNT"/>
</dbReference>
<dbReference type="PANTHER" id="PTHR31190">
    <property type="entry name" value="DNA-BINDING DOMAIN"/>
    <property type="match status" value="1"/>
</dbReference>
<dbReference type="InterPro" id="IPR001471">
    <property type="entry name" value="AP2/ERF_dom"/>
</dbReference>
<keyword evidence="2" id="KW-0805">Transcription regulation</keyword>
<sequence length="264" mass="30017">MFEEIISPFETDRFDVSKSIWEHLLIDDDDGVNAAFYAPTPANMYSRSSSFSNLLLMDSWSELPLKVDDSEDMLVYGALRDALNSGWMMPLASNQELDFQMTSIDYNTIGRAMEEKPEMVEPEVQVPVKKTHYRGLRRRPWGKYAAEIRDPKKNGARIWLGTYETPEDAAFAYDRAAFNMRGSKAKLNFPHLIGSAEYEPVRVRPKHRSAEPSLPSTSGDNDSMTRTKRRKREVTVDAEVDFGSPIPFPILDMGLLSGEGQFLF</sequence>
<dbReference type="GeneID" id="125315091"/>
<dbReference type="SMART" id="SM00380">
    <property type="entry name" value="AP2"/>
    <property type="match status" value="1"/>
</dbReference>
<evidence type="ECO:0000259" key="8">
    <source>
        <dbReference type="PROSITE" id="PS51032"/>
    </source>
</evidence>
<evidence type="ECO:0000256" key="1">
    <source>
        <dbReference type="ARBA" id="ARBA00004123"/>
    </source>
</evidence>
<name>A0ABM3HEK1_9MYRT</name>
<feature type="compositionally biased region" description="Polar residues" evidence="7">
    <location>
        <begin position="214"/>
        <end position="224"/>
    </location>
</feature>
<proteinExistence type="inferred from homology"/>
<dbReference type="CDD" id="cd00018">
    <property type="entry name" value="AP2"/>
    <property type="match status" value="1"/>
</dbReference>
<comment type="subcellular location">
    <subcellularLocation>
        <location evidence="1">Nucleus</location>
    </subcellularLocation>
</comment>
<dbReference type="RefSeq" id="XP_048135044.1">
    <property type="nucleotide sequence ID" value="XM_048279087.1"/>
</dbReference>
<dbReference type="Gene3D" id="3.30.730.10">
    <property type="entry name" value="AP2/ERF domain"/>
    <property type="match status" value="1"/>
</dbReference>